<dbReference type="Proteomes" id="UP001549104">
    <property type="component" value="Unassembled WGS sequence"/>
</dbReference>
<evidence type="ECO:0000313" key="1">
    <source>
        <dbReference type="EMBL" id="MET3658659.1"/>
    </source>
</evidence>
<keyword evidence="2" id="KW-1185">Reference proteome</keyword>
<gene>
    <name evidence="1" type="ORF">ABIC55_003777</name>
</gene>
<name>A0ABV2KC48_SPOPS</name>
<protein>
    <submittedName>
        <fullName evidence="1">Transcriptional regulator with XRE-family HTH domain</fullName>
    </submittedName>
</protein>
<proteinExistence type="predicted"/>
<evidence type="ECO:0000313" key="2">
    <source>
        <dbReference type="Proteomes" id="UP001549104"/>
    </source>
</evidence>
<comment type="caution">
    <text evidence="1">The sequence shown here is derived from an EMBL/GenBank/DDBJ whole genome shotgun (WGS) entry which is preliminary data.</text>
</comment>
<dbReference type="EMBL" id="JBEPME010000006">
    <property type="protein sequence ID" value="MET3658659.1"/>
    <property type="molecule type" value="Genomic_DNA"/>
</dbReference>
<dbReference type="InterPro" id="IPR010982">
    <property type="entry name" value="Lambda_DNA-bd_dom_sf"/>
</dbReference>
<accession>A0ABV2KC48</accession>
<reference evidence="1 2" key="1">
    <citation type="submission" date="2024-06" db="EMBL/GenBank/DDBJ databases">
        <title>Sorghum-associated microbial communities from plants grown in Nebraska, USA.</title>
        <authorList>
            <person name="Schachtman D."/>
        </authorList>
    </citation>
    <scope>NUCLEOTIDE SEQUENCE [LARGE SCALE GENOMIC DNA]</scope>
    <source>
        <strain evidence="1 2">1288</strain>
    </source>
</reference>
<organism evidence="1 2">
    <name type="scientific">Sporosarcina psychrophila</name>
    <name type="common">Bacillus psychrophilus</name>
    <dbReference type="NCBI Taxonomy" id="1476"/>
    <lineage>
        <taxon>Bacteria</taxon>
        <taxon>Bacillati</taxon>
        <taxon>Bacillota</taxon>
        <taxon>Bacilli</taxon>
        <taxon>Bacillales</taxon>
        <taxon>Caryophanaceae</taxon>
        <taxon>Sporosarcina</taxon>
    </lineage>
</organism>
<dbReference type="RefSeq" id="WP_354314348.1">
    <property type="nucleotide sequence ID" value="NZ_JBEPME010000006.1"/>
</dbReference>
<dbReference type="SUPFAM" id="SSF47413">
    <property type="entry name" value="lambda repressor-like DNA-binding domains"/>
    <property type="match status" value="1"/>
</dbReference>
<sequence>MTRTEQFLMRRQKRIKLSEIAKYIGCSIALLSKYENNLVAMESIKVRKYKEYILNN</sequence>